<dbReference type="EMBL" id="AP018042">
    <property type="protein sequence ID" value="BAX78601.1"/>
    <property type="molecule type" value="Genomic_DNA"/>
</dbReference>
<sequence>MKDQKIVIIDYDAGNIQSVKYALERLGITPVVSNNEEVIRSADKVIFPGVGEAAWAMNSLRKNGLDKLIPQLTQPVLGICLGMQLMCESSEESNTKGLGIFPLQVKRFTNERKVPHMGWNQLDELKGSLFDGVQEKEYTYFVHSYYVPCSEETVASCNYILDFSASLQKDNFYACQFHPEKSGSVGVKILENFVNL</sequence>
<comment type="subunit">
    <text evidence="3 12">Heterodimer of HisH and HisF.</text>
</comment>
<evidence type="ECO:0000256" key="7">
    <source>
        <dbReference type="ARBA" id="ARBA00022962"/>
    </source>
</evidence>
<dbReference type="PROSITE" id="PS51273">
    <property type="entry name" value="GATASE_TYPE_1"/>
    <property type="match status" value="1"/>
</dbReference>
<dbReference type="GO" id="GO:0005737">
    <property type="term" value="C:cytoplasm"/>
    <property type="evidence" value="ECO:0007669"/>
    <property type="project" value="UniProtKB-SubCell"/>
</dbReference>
<evidence type="ECO:0000256" key="2">
    <source>
        <dbReference type="ARBA" id="ARBA00005091"/>
    </source>
</evidence>
<dbReference type="EC" id="4.3.2.10" evidence="12"/>
<organism evidence="15 16">
    <name type="scientific">Labilibaculum antarcticum</name>
    <dbReference type="NCBI Taxonomy" id="1717717"/>
    <lineage>
        <taxon>Bacteria</taxon>
        <taxon>Pseudomonadati</taxon>
        <taxon>Bacteroidota</taxon>
        <taxon>Bacteroidia</taxon>
        <taxon>Marinilabiliales</taxon>
        <taxon>Marinifilaceae</taxon>
        <taxon>Labilibaculum</taxon>
    </lineage>
</organism>
<evidence type="ECO:0000256" key="9">
    <source>
        <dbReference type="ARBA" id="ARBA00023239"/>
    </source>
</evidence>
<evidence type="ECO:0000256" key="5">
    <source>
        <dbReference type="ARBA" id="ARBA00022605"/>
    </source>
</evidence>
<keyword evidence="4 12" id="KW-0963">Cytoplasm</keyword>
<evidence type="ECO:0000256" key="6">
    <source>
        <dbReference type="ARBA" id="ARBA00022801"/>
    </source>
</evidence>
<proteinExistence type="inferred from homology"/>
<dbReference type="RefSeq" id="WP_096427535.1">
    <property type="nucleotide sequence ID" value="NZ_AP018042.1"/>
</dbReference>
<dbReference type="GO" id="GO:0000107">
    <property type="term" value="F:imidazoleglycerol-phosphate synthase activity"/>
    <property type="evidence" value="ECO:0007669"/>
    <property type="project" value="UniProtKB-UniRule"/>
</dbReference>
<dbReference type="GO" id="GO:0000105">
    <property type="term" value="P:L-histidine biosynthetic process"/>
    <property type="evidence" value="ECO:0007669"/>
    <property type="project" value="UniProtKB-UniRule"/>
</dbReference>
<evidence type="ECO:0000313" key="16">
    <source>
        <dbReference type="Proteomes" id="UP000218267"/>
    </source>
</evidence>
<comment type="catalytic activity">
    <reaction evidence="10 12">
        <text>5-[(5-phospho-1-deoxy-D-ribulos-1-ylimino)methylamino]-1-(5-phospho-beta-D-ribosyl)imidazole-4-carboxamide + L-glutamine = D-erythro-1-(imidazol-4-yl)glycerol 3-phosphate + 5-amino-1-(5-phospho-beta-D-ribosyl)imidazole-4-carboxamide + L-glutamate + H(+)</text>
        <dbReference type="Rhea" id="RHEA:24793"/>
        <dbReference type="ChEBI" id="CHEBI:15378"/>
        <dbReference type="ChEBI" id="CHEBI:29985"/>
        <dbReference type="ChEBI" id="CHEBI:58278"/>
        <dbReference type="ChEBI" id="CHEBI:58359"/>
        <dbReference type="ChEBI" id="CHEBI:58475"/>
        <dbReference type="ChEBI" id="CHEBI:58525"/>
        <dbReference type="EC" id="4.3.2.10"/>
    </reaction>
</comment>
<gene>
    <name evidence="12" type="primary">hisH</name>
    <name evidence="15" type="ORF">ALGA_0206</name>
</gene>
<keyword evidence="16" id="KW-1185">Reference proteome</keyword>
<dbReference type="Gene3D" id="3.40.50.880">
    <property type="match status" value="1"/>
</dbReference>
<dbReference type="FunFam" id="3.40.50.880:FF:000009">
    <property type="entry name" value="Imidazole glycerol phosphate synthase subunit HisH"/>
    <property type="match status" value="1"/>
</dbReference>
<keyword evidence="7 12" id="KW-0315">Glutamine amidotransferase</keyword>
<comment type="subcellular location">
    <subcellularLocation>
        <location evidence="1 12">Cytoplasm</location>
    </subcellularLocation>
</comment>
<keyword evidence="6 12" id="KW-0378">Hydrolase</keyword>
<dbReference type="CDD" id="cd01748">
    <property type="entry name" value="GATase1_IGP_Synthase"/>
    <property type="match status" value="1"/>
</dbReference>
<reference evidence="16" key="2">
    <citation type="journal article" date="2020" name="Antonie Van Leeuwenhoek">
        <title>Labilibaculum antarcticum sp. nov., a novel facultative anaerobic, psychrotorelant bacterium isolated from marine sediment of Antarctica.</title>
        <authorList>
            <person name="Watanabe M."/>
            <person name="Kojima H."/>
            <person name="Fukui M."/>
        </authorList>
    </citation>
    <scope>NUCLEOTIDE SEQUENCE [LARGE SCALE GENOMIC DNA]</scope>
    <source>
        <strain evidence="16">SPP2</strain>
    </source>
</reference>
<keyword evidence="8 12" id="KW-0368">Histidine biosynthesis</keyword>
<evidence type="ECO:0000256" key="10">
    <source>
        <dbReference type="ARBA" id="ARBA00047838"/>
    </source>
</evidence>
<dbReference type="PANTHER" id="PTHR42701">
    <property type="entry name" value="IMIDAZOLE GLYCEROL PHOSPHATE SYNTHASE SUBUNIT HISH"/>
    <property type="match status" value="1"/>
</dbReference>
<dbReference type="GO" id="GO:0004359">
    <property type="term" value="F:glutaminase activity"/>
    <property type="evidence" value="ECO:0007669"/>
    <property type="project" value="UniProtKB-EC"/>
</dbReference>
<dbReference type="PANTHER" id="PTHR42701:SF1">
    <property type="entry name" value="IMIDAZOLE GLYCEROL PHOSPHATE SYNTHASE SUBUNIT HISH"/>
    <property type="match status" value="1"/>
</dbReference>
<evidence type="ECO:0000256" key="3">
    <source>
        <dbReference type="ARBA" id="ARBA00011152"/>
    </source>
</evidence>
<comment type="function">
    <text evidence="12">IGPS catalyzes the conversion of PRFAR and glutamine to IGP, AICAR and glutamate. The HisH subunit catalyzes the hydrolysis of glutamine to glutamate and ammonia as part of the synthesis of IGP and AICAR. The resulting ammonia molecule is channeled to the active site of HisF.</text>
</comment>
<feature type="active site" evidence="12 13">
    <location>
        <position position="178"/>
    </location>
</feature>
<evidence type="ECO:0000313" key="15">
    <source>
        <dbReference type="EMBL" id="BAX78601.1"/>
    </source>
</evidence>
<keyword evidence="5 12" id="KW-0028">Amino-acid biosynthesis</keyword>
<evidence type="ECO:0000259" key="14">
    <source>
        <dbReference type="Pfam" id="PF00117"/>
    </source>
</evidence>
<feature type="active site" evidence="12 13">
    <location>
        <position position="180"/>
    </location>
</feature>
<comment type="pathway">
    <text evidence="2 12">Amino-acid biosynthesis; L-histidine biosynthesis; L-histidine from 5-phospho-alpha-D-ribose 1-diphosphate: step 5/9.</text>
</comment>
<dbReference type="AlphaFoldDB" id="A0A1Y1CH34"/>
<name>A0A1Y1CH34_9BACT</name>
<accession>A0A1Y1CH34</accession>
<keyword evidence="9 12" id="KW-0456">Lyase</keyword>
<dbReference type="OrthoDB" id="9807137at2"/>
<evidence type="ECO:0000256" key="8">
    <source>
        <dbReference type="ARBA" id="ARBA00023102"/>
    </source>
</evidence>
<dbReference type="Pfam" id="PF00117">
    <property type="entry name" value="GATase"/>
    <property type="match status" value="1"/>
</dbReference>
<evidence type="ECO:0000256" key="1">
    <source>
        <dbReference type="ARBA" id="ARBA00004496"/>
    </source>
</evidence>
<dbReference type="UniPathway" id="UPA00031">
    <property type="reaction ID" value="UER00010"/>
</dbReference>
<dbReference type="HAMAP" id="MF_00278">
    <property type="entry name" value="HisH"/>
    <property type="match status" value="1"/>
</dbReference>
<dbReference type="InterPro" id="IPR010139">
    <property type="entry name" value="Imidazole-glycPsynth_HisH"/>
</dbReference>
<protein>
    <recommendedName>
        <fullName evidence="12">Imidazole glycerol phosphate synthase subunit HisH</fullName>
        <ecNumber evidence="12">4.3.2.10</ecNumber>
    </recommendedName>
    <alternativeName>
        <fullName evidence="12">IGP synthase glutaminase subunit</fullName>
        <ecNumber evidence="12">3.5.1.2</ecNumber>
    </alternativeName>
    <alternativeName>
        <fullName evidence="12">IGP synthase subunit HisH</fullName>
    </alternativeName>
    <alternativeName>
        <fullName evidence="12">ImGP synthase subunit HisH</fullName>
        <shortName evidence="12">IGPS subunit HisH</shortName>
    </alternativeName>
</protein>
<dbReference type="InterPro" id="IPR029062">
    <property type="entry name" value="Class_I_gatase-like"/>
</dbReference>
<dbReference type="Proteomes" id="UP000218267">
    <property type="component" value="Chromosome"/>
</dbReference>
<dbReference type="GO" id="GO:0016829">
    <property type="term" value="F:lyase activity"/>
    <property type="evidence" value="ECO:0007669"/>
    <property type="project" value="UniProtKB-KW"/>
</dbReference>
<dbReference type="KEGG" id="mbas:ALGA_0206"/>
<evidence type="ECO:0000256" key="4">
    <source>
        <dbReference type="ARBA" id="ARBA00022490"/>
    </source>
</evidence>
<dbReference type="InterPro" id="IPR017926">
    <property type="entry name" value="GATASE"/>
</dbReference>
<dbReference type="NCBIfam" id="TIGR01855">
    <property type="entry name" value="IMP_synth_hisH"/>
    <property type="match status" value="1"/>
</dbReference>
<comment type="catalytic activity">
    <reaction evidence="11 12">
        <text>L-glutamine + H2O = L-glutamate + NH4(+)</text>
        <dbReference type="Rhea" id="RHEA:15889"/>
        <dbReference type="ChEBI" id="CHEBI:15377"/>
        <dbReference type="ChEBI" id="CHEBI:28938"/>
        <dbReference type="ChEBI" id="CHEBI:29985"/>
        <dbReference type="ChEBI" id="CHEBI:58359"/>
        <dbReference type="EC" id="3.5.1.2"/>
    </reaction>
</comment>
<feature type="active site" description="Nucleophile" evidence="12 13">
    <location>
        <position position="80"/>
    </location>
</feature>
<evidence type="ECO:0000256" key="11">
    <source>
        <dbReference type="ARBA" id="ARBA00049534"/>
    </source>
</evidence>
<evidence type="ECO:0000256" key="13">
    <source>
        <dbReference type="PIRSR" id="PIRSR000495-1"/>
    </source>
</evidence>
<feature type="domain" description="Glutamine amidotransferase" evidence="14">
    <location>
        <begin position="7"/>
        <end position="194"/>
    </location>
</feature>
<dbReference type="PIRSF" id="PIRSF000495">
    <property type="entry name" value="Amidotransf_hisH"/>
    <property type="match status" value="1"/>
</dbReference>
<dbReference type="EC" id="3.5.1.2" evidence="12"/>
<dbReference type="SUPFAM" id="SSF52317">
    <property type="entry name" value="Class I glutamine amidotransferase-like"/>
    <property type="match status" value="1"/>
</dbReference>
<reference evidence="15 16" key="1">
    <citation type="journal article" date="2018" name="Mar. Genomics">
        <title>Complete genome sequence of Marinifilaceae bacterium strain SPP2, isolated from the Antarctic marine sediment.</title>
        <authorList>
            <person name="Watanabe M."/>
            <person name="Kojima H."/>
            <person name="Fukui M."/>
        </authorList>
    </citation>
    <scope>NUCLEOTIDE SEQUENCE [LARGE SCALE GENOMIC DNA]</scope>
    <source>
        <strain evidence="15 16">SPP2</strain>
    </source>
</reference>
<evidence type="ECO:0000256" key="12">
    <source>
        <dbReference type="HAMAP-Rule" id="MF_00278"/>
    </source>
</evidence>